<accession>A0ABU5VRB2</accession>
<feature type="signal peptide" evidence="2">
    <location>
        <begin position="1"/>
        <end position="18"/>
    </location>
</feature>
<reference evidence="3 4" key="1">
    <citation type="submission" date="2023-11" db="EMBL/GenBank/DDBJ databases">
        <title>A Novel Polar Bacteriovorax (B. antarcticus) Isolated from the Biocrust in Antarctica.</title>
        <authorList>
            <person name="Mun W."/>
            <person name="Choi S.Y."/>
            <person name="Mitchell R.J."/>
        </authorList>
    </citation>
    <scope>NUCLEOTIDE SEQUENCE [LARGE SCALE GENOMIC DNA]</scope>
    <source>
        <strain evidence="3 4">PP10</strain>
    </source>
</reference>
<evidence type="ECO:0000313" key="3">
    <source>
        <dbReference type="EMBL" id="MEA9355579.1"/>
    </source>
</evidence>
<evidence type="ECO:0000313" key="4">
    <source>
        <dbReference type="Proteomes" id="UP001302274"/>
    </source>
</evidence>
<dbReference type="InterPro" id="IPR011659">
    <property type="entry name" value="WD40"/>
</dbReference>
<dbReference type="SUPFAM" id="SSF69304">
    <property type="entry name" value="Tricorn protease N-terminal domain"/>
    <property type="match status" value="1"/>
</dbReference>
<protein>
    <recommendedName>
        <fullName evidence="5">TolB protein</fullName>
    </recommendedName>
</protein>
<dbReference type="RefSeq" id="WP_323575180.1">
    <property type="nucleotide sequence ID" value="NZ_JAYGJQ010000001.1"/>
</dbReference>
<dbReference type="EMBL" id="JAYGJQ010000001">
    <property type="protein sequence ID" value="MEA9355579.1"/>
    <property type="molecule type" value="Genomic_DNA"/>
</dbReference>
<keyword evidence="4" id="KW-1185">Reference proteome</keyword>
<organism evidence="3 4">
    <name type="scientific">Bacteriovorax antarcticus</name>
    <dbReference type="NCBI Taxonomy" id="3088717"/>
    <lineage>
        <taxon>Bacteria</taxon>
        <taxon>Pseudomonadati</taxon>
        <taxon>Bdellovibrionota</taxon>
        <taxon>Bacteriovoracia</taxon>
        <taxon>Bacteriovoracales</taxon>
        <taxon>Bacteriovoracaceae</taxon>
        <taxon>Bacteriovorax</taxon>
    </lineage>
</organism>
<comment type="caution">
    <text evidence="3">The sequence shown here is derived from an EMBL/GenBank/DDBJ whole genome shotgun (WGS) entry which is preliminary data.</text>
</comment>
<proteinExistence type="inferred from homology"/>
<name>A0ABU5VRB2_9BACT</name>
<feature type="chain" id="PRO_5046747567" description="TolB protein" evidence="2">
    <location>
        <begin position="19"/>
        <end position="446"/>
    </location>
</feature>
<dbReference type="PANTHER" id="PTHR36842">
    <property type="entry name" value="PROTEIN TOLB HOMOLOG"/>
    <property type="match status" value="1"/>
</dbReference>
<evidence type="ECO:0000256" key="2">
    <source>
        <dbReference type="SAM" id="SignalP"/>
    </source>
</evidence>
<dbReference type="Gene3D" id="2.120.10.30">
    <property type="entry name" value="TolB, C-terminal domain"/>
    <property type="match status" value="1"/>
</dbReference>
<evidence type="ECO:0000256" key="1">
    <source>
        <dbReference type="ARBA" id="ARBA00009820"/>
    </source>
</evidence>
<dbReference type="Proteomes" id="UP001302274">
    <property type="component" value="Unassembled WGS sequence"/>
</dbReference>
<dbReference type="PANTHER" id="PTHR36842:SF1">
    <property type="entry name" value="PROTEIN TOLB"/>
    <property type="match status" value="1"/>
</dbReference>
<dbReference type="Gene3D" id="2.120.10.60">
    <property type="entry name" value="Tricorn protease N-terminal domain"/>
    <property type="match status" value="1"/>
</dbReference>
<gene>
    <name evidence="3" type="ORF">SHI21_05185</name>
</gene>
<keyword evidence="2" id="KW-0732">Signal</keyword>
<dbReference type="InterPro" id="IPR011042">
    <property type="entry name" value="6-blade_b-propeller_TolB-like"/>
</dbReference>
<dbReference type="SUPFAM" id="SSF52964">
    <property type="entry name" value="TolB, N-terminal domain"/>
    <property type="match status" value="1"/>
</dbReference>
<comment type="similarity">
    <text evidence="1">Belongs to the TolB family.</text>
</comment>
<sequence length="446" mass="49545">MKSLMLMFALFFQFSVFAQDDTLSVIAVGEATIEKDKMVIQDAYTSGGLSAAQKNAASELVKLLRNDFSFYQKKFFLVEAAPNNTTFRQTTNYDYWNQKGVRFLGTATVDKAAGDNMKVTVVFEDIKTKKQIYNNSATTSISGIRRIGHEMANGVYKQVVGKNSIFTSKIVFVSDRNTRGRRTVKEIYMMDFDGKNVSQITSHGGIVMSPSMSADGRYLVYSLITNAKGKRNNDLYLMDMRTKSASILSNKEGVNSGAVFLTGGKKIALTLTVSGNAEIYEMDIDSKELRKITNHFAADVDPSISADGTLMTFLSDRPGKAMIYTMDPRGTESNVKRISFVGQFNATPRFSPDGKEIVFSSWLDNSFDLFRISADGQGLSRLTKDFGSNEDPTYSNDGEFIAFTSQRVLSRVKIDQNIYIMDRDGGILGAITSGFGNCISPRWYNF</sequence>
<dbReference type="Gene3D" id="3.40.50.10070">
    <property type="entry name" value="TolB, N-terminal domain"/>
    <property type="match status" value="1"/>
</dbReference>
<dbReference type="Pfam" id="PF07676">
    <property type="entry name" value="PD40"/>
    <property type="match status" value="4"/>
</dbReference>
<evidence type="ECO:0008006" key="5">
    <source>
        <dbReference type="Google" id="ProtNLM"/>
    </source>
</evidence>